<protein>
    <recommendedName>
        <fullName evidence="10">Bidirectional sugar transporter SWEET</fullName>
    </recommendedName>
</protein>
<evidence type="ECO:0000256" key="1">
    <source>
        <dbReference type="ARBA" id="ARBA00004651"/>
    </source>
</evidence>
<name>A0ABC9AD32_9POAL</name>
<dbReference type="Gene3D" id="1.20.1280.290">
    <property type="match status" value="2"/>
</dbReference>
<gene>
    <name evidence="11" type="ORF">URODEC1_LOCUS53674</name>
</gene>
<keyword evidence="8 10" id="KW-1133">Transmembrane helix</keyword>
<keyword evidence="5 10" id="KW-0762">Sugar transport</keyword>
<evidence type="ECO:0000256" key="10">
    <source>
        <dbReference type="RuleBase" id="RU910715"/>
    </source>
</evidence>
<evidence type="ECO:0000256" key="8">
    <source>
        <dbReference type="ARBA" id="ARBA00022989"/>
    </source>
</evidence>
<evidence type="ECO:0000256" key="7">
    <source>
        <dbReference type="ARBA" id="ARBA00022737"/>
    </source>
</evidence>
<feature type="transmembrane region" description="Helical" evidence="10">
    <location>
        <begin position="6"/>
        <end position="29"/>
    </location>
</feature>
<comment type="caution">
    <text evidence="10">Lacks conserved residue(s) required for the propagation of feature annotation.</text>
</comment>
<evidence type="ECO:0000256" key="6">
    <source>
        <dbReference type="ARBA" id="ARBA00022692"/>
    </source>
</evidence>
<evidence type="ECO:0000256" key="4">
    <source>
        <dbReference type="ARBA" id="ARBA00022475"/>
    </source>
</evidence>
<dbReference type="EMBL" id="OZ075130">
    <property type="protein sequence ID" value="CAL4976574.1"/>
    <property type="molecule type" value="Genomic_DNA"/>
</dbReference>
<dbReference type="Proteomes" id="UP001497457">
    <property type="component" value="Chromosome 20rd"/>
</dbReference>
<feature type="transmembrane region" description="Helical" evidence="10">
    <location>
        <begin position="181"/>
        <end position="202"/>
    </location>
</feature>
<comment type="function">
    <text evidence="10">Mediates both low-affinity uptake and efflux of sugar across the membrane.</text>
</comment>
<comment type="similarity">
    <text evidence="2 10">Belongs to the SWEET sugar transporter family.</text>
</comment>
<dbReference type="InterPro" id="IPR047664">
    <property type="entry name" value="SWEET"/>
</dbReference>
<keyword evidence="6 10" id="KW-0812">Transmembrane</keyword>
<evidence type="ECO:0000313" key="11">
    <source>
        <dbReference type="EMBL" id="CAL4976574.1"/>
    </source>
</evidence>
<keyword evidence="7" id="KW-0677">Repeat</keyword>
<evidence type="ECO:0000256" key="3">
    <source>
        <dbReference type="ARBA" id="ARBA00022448"/>
    </source>
</evidence>
<feature type="transmembrane region" description="Helical" evidence="10">
    <location>
        <begin position="95"/>
        <end position="112"/>
    </location>
</feature>
<accession>A0ABC9AD32</accession>
<evidence type="ECO:0000256" key="2">
    <source>
        <dbReference type="ARBA" id="ARBA00007809"/>
    </source>
</evidence>
<dbReference type="Pfam" id="PF03083">
    <property type="entry name" value="MtN3_slv"/>
    <property type="match status" value="2"/>
</dbReference>
<feature type="transmembrane region" description="Helical" evidence="10">
    <location>
        <begin position="214"/>
        <end position="236"/>
    </location>
</feature>
<organism evidence="11 12">
    <name type="scientific">Urochloa decumbens</name>
    <dbReference type="NCBI Taxonomy" id="240449"/>
    <lineage>
        <taxon>Eukaryota</taxon>
        <taxon>Viridiplantae</taxon>
        <taxon>Streptophyta</taxon>
        <taxon>Embryophyta</taxon>
        <taxon>Tracheophyta</taxon>
        <taxon>Spermatophyta</taxon>
        <taxon>Magnoliopsida</taxon>
        <taxon>Liliopsida</taxon>
        <taxon>Poales</taxon>
        <taxon>Poaceae</taxon>
        <taxon>PACMAD clade</taxon>
        <taxon>Panicoideae</taxon>
        <taxon>Panicodae</taxon>
        <taxon>Paniceae</taxon>
        <taxon>Melinidinae</taxon>
        <taxon>Urochloa</taxon>
    </lineage>
</organism>
<dbReference type="PANTHER" id="PTHR10791:SF120">
    <property type="entry name" value="BIDIRECTIONAL SUGAR TRANSPORTER SWEET17"/>
    <property type="match status" value="1"/>
</dbReference>
<keyword evidence="4" id="KW-1003">Cell membrane</keyword>
<keyword evidence="3 10" id="KW-0813">Transport</keyword>
<dbReference type="PANTHER" id="PTHR10791">
    <property type="entry name" value="RAG1-ACTIVATING PROTEIN 1"/>
    <property type="match status" value="1"/>
</dbReference>
<reference evidence="11 12" key="2">
    <citation type="submission" date="2024-10" db="EMBL/GenBank/DDBJ databases">
        <authorList>
            <person name="Ryan C."/>
        </authorList>
    </citation>
    <scope>NUCLEOTIDE SEQUENCE [LARGE SCALE GENOMIC DNA]</scope>
</reference>
<reference evidence="12" key="1">
    <citation type="submission" date="2024-06" db="EMBL/GenBank/DDBJ databases">
        <authorList>
            <person name="Ryan C."/>
        </authorList>
    </citation>
    <scope>NUCLEOTIDE SEQUENCE [LARGE SCALE GENOMIC DNA]</scope>
</reference>
<evidence type="ECO:0000256" key="5">
    <source>
        <dbReference type="ARBA" id="ARBA00022597"/>
    </source>
</evidence>
<feature type="transmembrane region" description="Helical" evidence="10">
    <location>
        <begin position="154"/>
        <end position="175"/>
    </location>
</feature>
<keyword evidence="9 10" id="KW-0472">Membrane</keyword>
<keyword evidence="12" id="KW-1185">Reference proteome</keyword>
<proteinExistence type="inferred from homology"/>
<dbReference type="InterPro" id="IPR004316">
    <property type="entry name" value="SWEET_rpt"/>
</dbReference>
<feature type="transmembrane region" description="Helical" evidence="10">
    <location>
        <begin position="118"/>
        <end position="142"/>
    </location>
</feature>
<comment type="subcellular location">
    <subcellularLocation>
        <location evidence="1">Cell membrane</location>
        <topology evidence="1">Multi-pass membrane protein</topology>
    </subcellularLocation>
</comment>
<evidence type="ECO:0000256" key="9">
    <source>
        <dbReference type="ARBA" id="ARBA00023136"/>
    </source>
</evidence>
<dbReference type="GO" id="GO:0005886">
    <property type="term" value="C:plasma membrane"/>
    <property type="evidence" value="ECO:0007669"/>
    <property type="project" value="UniProtKB-SubCell"/>
</dbReference>
<evidence type="ECO:0000313" key="12">
    <source>
        <dbReference type="Proteomes" id="UP001497457"/>
    </source>
</evidence>
<sequence>MDSTLFIIGIIGTHICMEGVSLSLVRVLIHPLISSRRQHNLSSSLHISYVSTLIVAKAFFSHTQPRHPLIHIVHIHSKTFWRIVRSRSTEEFEPAPYVLTLLNALLWLYYGLTKPDGLLVATVNGFGAVMEAIYVVLFIVYAADHATRVKTAKLAAALDIGGFGVVFAATTFAISELDLRIMVIGMICACLNVLMYGSPLAAMKTVITTKSVEFMPFFLSFFLFLNGGVWAAYAVLDRDIFLGVISLKFTHNNAHSCTYDLSDTARFFFCETSEDPQWDRLRPWQHPVDRLCNLHEQQGLPEQQRNN</sequence>
<dbReference type="AlphaFoldDB" id="A0ABC9AD32"/>